<reference evidence="4 5" key="1">
    <citation type="submission" date="2024-09" db="EMBL/GenBank/DDBJ databases">
        <authorList>
            <person name="Sun Q."/>
            <person name="Mori K."/>
        </authorList>
    </citation>
    <scope>NUCLEOTIDE SEQUENCE [LARGE SCALE GENOMIC DNA]</scope>
    <source>
        <strain evidence="4 5">JCM 4557</strain>
    </source>
</reference>
<keyword evidence="5" id="KW-1185">Reference proteome</keyword>
<gene>
    <name evidence="4" type="ORF">ACFH04_29415</name>
</gene>
<organism evidence="4 5">
    <name type="scientific">Streptomyces noboritoensis</name>
    <dbReference type="NCBI Taxonomy" id="67337"/>
    <lineage>
        <taxon>Bacteria</taxon>
        <taxon>Bacillati</taxon>
        <taxon>Actinomycetota</taxon>
        <taxon>Actinomycetes</taxon>
        <taxon>Kitasatosporales</taxon>
        <taxon>Streptomycetaceae</taxon>
        <taxon>Streptomyces</taxon>
    </lineage>
</organism>
<dbReference type="PANTHER" id="PTHR33744">
    <property type="entry name" value="CARBOHYDRATE DIACID REGULATOR"/>
    <property type="match status" value="1"/>
</dbReference>
<dbReference type="InterPro" id="IPR029016">
    <property type="entry name" value="GAF-like_dom_sf"/>
</dbReference>
<dbReference type="EMBL" id="JBHMQV010000009">
    <property type="protein sequence ID" value="MFC0847799.1"/>
    <property type="molecule type" value="Genomic_DNA"/>
</dbReference>
<evidence type="ECO:0000256" key="2">
    <source>
        <dbReference type="SAM" id="MobiDB-lite"/>
    </source>
</evidence>
<dbReference type="SUPFAM" id="SSF55781">
    <property type="entry name" value="GAF domain-like"/>
    <property type="match status" value="1"/>
</dbReference>
<dbReference type="Gene3D" id="1.10.10.2840">
    <property type="entry name" value="PucR C-terminal helix-turn-helix domain"/>
    <property type="match status" value="1"/>
</dbReference>
<name>A0ABV6TPU7_9ACTN</name>
<dbReference type="Gene3D" id="3.30.450.40">
    <property type="match status" value="1"/>
</dbReference>
<dbReference type="Pfam" id="PF17853">
    <property type="entry name" value="GGDEF_2"/>
    <property type="match status" value="1"/>
</dbReference>
<dbReference type="PROSITE" id="PS50176">
    <property type="entry name" value="ARM_REPEAT"/>
    <property type="match status" value="1"/>
</dbReference>
<protein>
    <submittedName>
        <fullName evidence="4">Helix-turn-helix domain-containing protein</fullName>
    </submittedName>
</protein>
<evidence type="ECO:0000313" key="5">
    <source>
        <dbReference type="Proteomes" id="UP001589887"/>
    </source>
</evidence>
<feature type="region of interest" description="Disordered" evidence="2">
    <location>
        <begin position="640"/>
        <end position="661"/>
    </location>
</feature>
<sequence length="661" mass="70169">MVDGKALADAPALAVLELLALDSPPGHFQELLDRARREKLPRIPLEELERATRLALKIQASSHQRRQRESVMADLVNTVHDMTIPYDPDTLLKVITSRARRLLGFDMAYISLRRPGGGSYVHSSDGDTTSLNVGLVVEESRGLGEMAHESGAPYWTADYLNDDRIPHGEELDAVVRAEGLHAIMVVPIRQSGVPIGSLYGADRVVRHFTPDEISFMRYLADFAAVALEKARLLDRSRKEIVALQAAGVRARATIDRTRRLSGALAALVQLVLGGGDLHELAKAAAGTLDAGLVVSDGCGRPLASAGEPPGLDEARTRDAALEAHAAGGPVEIAENVWAAPVGAGEERDLVLLRADRALSEDELAFFGSVGQTVALLLVVQRSTAVAEGPLRDEFFDGLLTAVAQSPGQLARQAHQLGIDADAPHVVVVARPQGGEHGKAVVWSSSYAYRSSGLMKVHEGDIVLLLPGTDASAVARAVSGELSPLLAEPVTVASAGPAASLASVAQVYQEALRCFDALLALDGEGSAASMDDLGFLGLLLSDDHDVDGFVASVIGPVLDHDTERATHLVATMEAYFAAGSSPTRAAGGLHVHANTVTRRLDRITELLGPGWQQPERATEAQLALRLLRARDVLRRRREAVLGQRGAAVAPHDTPGNQDTLGK</sequence>
<evidence type="ECO:0000256" key="1">
    <source>
        <dbReference type="ARBA" id="ARBA00006754"/>
    </source>
</evidence>
<evidence type="ECO:0000259" key="3">
    <source>
        <dbReference type="SMART" id="SM00065"/>
    </source>
</evidence>
<dbReference type="RefSeq" id="WP_394322551.1">
    <property type="nucleotide sequence ID" value="NZ_JBHMQV010000009.1"/>
</dbReference>
<accession>A0ABV6TPU7</accession>
<dbReference type="Proteomes" id="UP001589887">
    <property type="component" value="Unassembled WGS sequence"/>
</dbReference>
<proteinExistence type="inferred from homology"/>
<dbReference type="InterPro" id="IPR042070">
    <property type="entry name" value="PucR_C-HTH_sf"/>
</dbReference>
<dbReference type="InterPro" id="IPR000225">
    <property type="entry name" value="Armadillo"/>
</dbReference>
<feature type="domain" description="GAF" evidence="3">
    <location>
        <begin position="87"/>
        <end position="237"/>
    </location>
</feature>
<dbReference type="InterPro" id="IPR051448">
    <property type="entry name" value="CdaR-like_regulators"/>
</dbReference>
<dbReference type="SMART" id="SM00065">
    <property type="entry name" value="GAF"/>
    <property type="match status" value="1"/>
</dbReference>
<dbReference type="InterPro" id="IPR025736">
    <property type="entry name" value="PucR_C-HTH_dom"/>
</dbReference>
<dbReference type="InterPro" id="IPR041522">
    <property type="entry name" value="CdaR_GGDEF"/>
</dbReference>
<dbReference type="Pfam" id="PF13556">
    <property type="entry name" value="HTH_30"/>
    <property type="match status" value="1"/>
</dbReference>
<dbReference type="PANTHER" id="PTHR33744:SF1">
    <property type="entry name" value="DNA-BINDING TRANSCRIPTIONAL ACTIVATOR ADER"/>
    <property type="match status" value="1"/>
</dbReference>
<comment type="similarity">
    <text evidence="1">Belongs to the CdaR family.</text>
</comment>
<comment type="caution">
    <text evidence="4">The sequence shown here is derived from an EMBL/GenBank/DDBJ whole genome shotgun (WGS) entry which is preliminary data.</text>
</comment>
<dbReference type="Pfam" id="PF01590">
    <property type="entry name" value="GAF"/>
    <property type="match status" value="1"/>
</dbReference>
<evidence type="ECO:0000313" key="4">
    <source>
        <dbReference type="EMBL" id="MFC0847799.1"/>
    </source>
</evidence>
<dbReference type="InterPro" id="IPR003018">
    <property type="entry name" value="GAF"/>
</dbReference>